<organism evidence="1 2">
    <name type="scientific">Dunaliella salina</name>
    <name type="common">Green alga</name>
    <name type="synonym">Protococcus salinus</name>
    <dbReference type="NCBI Taxonomy" id="3046"/>
    <lineage>
        <taxon>Eukaryota</taxon>
        <taxon>Viridiplantae</taxon>
        <taxon>Chlorophyta</taxon>
        <taxon>core chlorophytes</taxon>
        <taxon>Chlorophyceae</taxon>
        <taxon>CS clade</taxon>
        <taxon>Chlamydomonadales</taxon>
        <taxon>Dunaliellaceae</taxon>
        <taxon>Dunaliella</taxon>
    </lineage>
</organism>
<name>A0ABQ7G632_DUNSA</name>
<accession>A0ABQ7G632</accession>
<protein>
    <submittedName>
        <fullName evidence="1">Uncharacterized protein</fullName>
    </submittedName>
</protein>
<sequence>MELQAIRTCLAALSTHTSSQQQIDGLRNVCNTIEAAEGKFRDVCGVPYLLGGSKNRSHQLNKILAVIKDNEDAYEKVADSWVLHSSASLQQQAVGLRFLFCTLSCWGYQVG</sequence>
<dbReference type="EMBL" id="MU070081">
    <property type="protein sequence ID" value="KAF5830073.1"/>
    <property type="molecule type" value="Genomic_DNA"/>
</dbReference>
<comment type="caution">
    <text evidence="1">The sequence shown here is derived from an EMBL/GenBank/DDBJ whole genome shotgun (WGS) entry which is preliminary data.</text>
</comment>
<proteinExistence type="predicted"/>
<keyword evidence="2" id="KW-1185">Reference proteome</keyword>
<evidence type="ECO:0000313" key="1">
    <source>
        <dbReference type="EMBL" id="KAF5830073.1"/>
    </source>
</evidence>
<reference evidence="1" key="1">
    <citation type="submission" date="2017-08" db="EMBL/GenBank/DDBJ databases">
        <authorList>
            <person name="Polle J.E."/>
            <person name="Barry K."/>
            <person name="Cushman J."/>
            <person name="Schmutz J."/>
            <person name="Tran D."/>
            <person name="Hathwaick L.T."/>
            <person name="Yim W.C."/>
            <person name="Jenkins J."/>
            <person name="Mckie-Krisberg Z.M."/>
            <person name="Prochnik S."/>
            <person name="Lindquist E."/>
            <person name="Dockter R.B."/>
            <person name="Adam C."/>
            <person name="Molina H."/>
            <person name="Bunkerborg J."/>
            <person name="Jin E."/>
            <person name="Buchheim M."/>
            <person name="Magnuson J."/>
        </authorList>
    </citation>
    <scope>NUCLEOTIDE SEQUENCE</scope>
    <source>
        <strain evidence="1">CCAP 19/18</strain>
    </source>
</reference>
<evidence type="ECO:0000313" key="2">
    <source>
        <dbReference type="Proteomes" id="UP000815325"/>
    </source>
</evidence>
<gene>
    <name evidence="1" type="ORF">DUNSADRAFT_15055</name>
</gene>
<dbReference type="Proteomes" id="UP000815325">
    <property type="component" value="Unassembled WGS sequence"/>
</dbReference>